<dbReference type="InterPro" id="IPR036388">
    <property type="entry name" value="WH-like_DNA-bd_sf"/>
</dbReference>
<sequence length="480" mass="55825">MYRCRICQQPIWNTTRILCAICDDMYLCVGCFSQGKEINGHKKTHDYRVIALPTFSFPLYTNDWDAEEEYLLIELSQTLGLGNWVDIADHIGTKTKEECEQHYIEVYSQSPNWPRPIDPLDVTTSEKEMRRRKRRRMDVIYEKAALGLVEKPERKILQSMPANHEIHGYMPMRKEFEHETDNDAEAIIKDIEFTEEDSEQDRGGSMTFVDLTIIPGSNLSPSFSLSPSSLFPIVMTLALKLAVLEIYNKKLLKRIEKRRIIHEYGLIDFRQMTAADKKRPKEEKELINRAKPFARLMTGPDFQAFFEGLIKEQYLRQRIDQLQEWRRMGITKLKDGELYEKLKAERETTRESSSRLLLSGSGDRGMIRDGMFGDGEPSTHPAAHNPTIRIVRKAAGPITLDDEEGVELLLPAERRLCEHLRIPPHPYMAIKATILKEYARLDGHMRRRQARELIKIDVNKTSRIYDFFVEMGWIKPPPPL</sequence>
<evidence type="ECO:0000256" key="6">
    <source>
        <dbReference type="ARBA" id="ARBA00023242"/>
    </source>
</evidence>
<feature type="domain" description="SWIRM" evidence="11">
    <location>
        <begin position="389"/>
        <end position="480"/>
    </location>
</feature>
<dbReference type="SMART" id="SM00717">
    <property type="entry name" value="SANT"/>
    <property type="match status" value="1"/>
</dbReference>
<dbReference type="GO" id="GO:0008270">
    <property type="term" value="F:zinc ion binding"/>
    <property type="evidence" value="ECO:0007669"/>
    <property type="project" value="UniProtKB-KW"/>
</dbReference>
<comment type="caution">
    <text evidence="13">The sequence shown here is derived from an EMBL/GenBank/DDBJ whole genome shotgun (WGS) entry which is preliminary data.</text>
</comment>
<dbReference type="InterPro" id="IPR043145">
    <property type="entry name" value="Znf_ZZ_sf"/>
</dbReference>
<dbReference type="PROSITE" id="PS50090">
    <property type="entry name" value="MYB_LIKE"/>
    <property type="match status" value="1"/>
</dbReference>
<dbReference type="Gene3D" id="1.10.10.60">
    <property type="entry name" value="Homeodomain-like"/>
    <property type="match status" value="1"/>
</dbReference>
<proteinExistence type="predicted"/>
<evidence type="ECO:0000259" key="11">
    <source>
        <dbReference type="PROSITE" id="PS50934"/>
    </source>
</evidence>
<evidence type="ECO:0000256" key="1">
    <source>
        <dbReference type="ARBA" id="ARBA00022723"/>
    </source>
</evidence>
<dbReference type="CDD" id="cd02335">
    <property type="entry name" value="ZZ_ADA2"/>
    <property type="match status" value="1"/>
</dbReference>
<feature type="domain" description="SANT" evidence="12">
    <location>
        <begin position="59"/>
        <end position="111"/>
    </location>
</feature>
<dbReference type="Proteomes" id="UP000789572">
    <property type="component" value="Unassembled WGS sequence"/>
</dbReference>
<keyword evidence="5 7" id="KW-0804">Transcription</keyword>
<keyword evidence="14" id="KW-1185">Reference proteome</keyword>
<evidence type="ECO:0000259" key="12">
    <source>
        <dbReference type="PROSITE" id="PS51293"/>
    </source>
</evidence>
<reference evidence="13" key="1">
    <citation type="submission" date="2021-06" db="EMBL/GenBank/DDBJ databases">
        <authorList>
            <person name="Kallberg Y."/>
            <person name="Tangrot J."/>
            <person name="Rosling A."/>
        </authorList>
    </citation>
    <scope>NUCLEOTIDE SEQUENCE</scope>
    <source>
        <strain evidence="13">IA702</strain>
    </source>
</reference>
<dbReference type="InterPro" id="IPR009057">
    <property type="entry name" value="Homeodomain-like_sf"/>
</dbReference>
<dbReference type="SUPFAM" id="SSF46689">
    <property type="entry name" value="Homeodomain-like"/>
    <property type="match status" value="2"/>
</dbReference>
<evidence type="ECO:0000256" key="3">
    <source>
        <dbReference type="ARBA" id="ARBA00022833"/>
    </source>
</evidence>
<dbReference type="OrthoDB" id="270417at2759"/>
<dbReference type="AlphaFoldDB" id="A0A9N9B7S4"/>
<dbReference type="PROSITE" id="PS50934">
    <property type="entry name" value="SWIRM"/>
    <property type="match status" value="1"/>
</dbReference>
<evidence type="ECO:0000256" key="5">
    <source>
        <dbReference type="ARBA" id="ARBA00023163"/>
    </source>
</evidence>
<dbReference type="Gene3D" id="1.10.10.10">
    <property type="entry name" value="Winged helix-like DNA-binding domain superfamily/Winged helix DNA-binding domain"/>
    <property type="match status" value="1"/>
</dbReference>
<dbReference type="InterPro" id="IPR055141">
    <property type="entry name" value="TADA2A_B-like_dom"/>
</dbReference>
<keyword evidence="2 8" id="KW-0863">Zinc-finger</keyword>
<dbReference type="InterPro" id="IPR017884">
    <property type="entry name" value="SANT_dom"/>
</dbReference>
<dbReference type="Pfam" id="PF22941">
    <property type="entry name" value="TADA2A-like_3rd"/>
    <property type="match status" value="1"/>
</dbReference>
<feature type="domain" description="ZZ-type" evidence="10">
    <location>
        <begin position="1"/>
        <end position="55"/>
    </location>
</feature>
<evidence type="ECO:0000259" key="9">
    <source>
        <dbReference type="PROSITE" id="PS50090"/>
    </source>
</evidence>
<dbReference type="Gene3D" id="3.30.60.90">
    <property type="match status" value="1"/>
</dbReference>
<dbReference type="GO" id="GO:0003682">
    <property type="term" value="F:chromatin binding"/>
    <property type="evidence" value="ECO:0007669"/>
    <property type="project" value="TreeGrafter"/>
</dbReference>
<dbReference type="InterPro" id="IPR001005">
    <property type="entry name" value="SANT/Myb"/>
</dbReference>
<dbReference type="FunFam" id="1.10.10.10:FF:000087">
    <property type="entry name" value="Transcriptional adapter 2"/>
    <property type="match status" value="1"/>
</dbReference>
<accession>A0A9N9B7S4</accession>
<dbReference type="Pfam" id="PF25299">
    <property type="entry name" value="ZZ_ADA2"/>
    <property type="match status" value="1"/>
</dbReference>
<evidence type="ECO:0000313" key="14">
    <source>
        <dbReference type="Proteomes" id="UP000789572"/>
    </source>
</evidence>
<comment type="subcellular location">
    <subcellularLocation>
        <location evidence="7">Nucleus</location>
    </subcellularLocation>
</comment>
<dbReference type="PROSITE" id="PS50135">
    <property type="entry name" value="ZF_ZZ_2"/>
    <property type="match status" value="1"/>
</dbReference>
<dbReference type="GO" id="GO:0006338">
    <property type="term" value="P:chromatin remodeling"/>
    <property type="evidence" value="ECO:0007669"/>
    <property type="project" value="TreeGrafter"/>
</dbReference>
<dbReference type="GO" id="GO:0006357">
    <property type="term" value="P:regulation of transcription by RNA polymerase II"/>
    <property type="evidence" value="ECO:0007669"/>
    <property type="project" value="InterPro"/>
</dbReference>
<feature type="domain" description="Myb-like" evidence="9">
    <location>
        <begin position="64"/>
        <end position="107"/>
    </location>
</feature>
<dbReference type="GO" id="GO:0070461">
    <property type="term" value="C:SAGA-type complex"/>
    <property type="evidence" value="ECO:0007669"/>
    <property type="project" value="TreeGrafter"/>
</dbReference>
<organism evidence="13 14">
    <name type="scientific">Paraglomus occultum</name>
    <dbReference type="NCBI Taxonomy" id="144539"/>
    <lineage>
        <taxon>Eukaryota</taxon>
        <taxon>Fungi</taxon>
        <taxon>Fungi incertae sedis</taxon>
        <taxon>Mucoromycota</taxon>
        <taxon>Glomeromycotina</taxon>
        <taxon>Glomeromycetes</taxon>
        <taxon>Paraglomerales</taxon>
        <taxon>Paraglomeraceae</taxon>
        <taxon>Paraglomus</taxon>
    </lineage>
</organism>
<dbReference type="Pfam" id="PF00249">
    <property type="entry name" value="Myb_DNA-binding"/>
    <property type="match status" value="1"/>
</dbReference>
<dbReference type="PANTHER" id="PTHR12374:SF20">
    <property type="entry name" value="TRANSCRIPTIONAL ADAPTER 2-ALPHA"/>
    <property type="match status" value="1"/>
</dbReference>
<keyword evidence="1" id="KW-0479">Metal-binding</keyword>
<gene>
    <name evidence="13" type="ORF">POCULU_LOCUS5382</name>
</gene>
<dbReference type="PROSITE" id="PS51293">
    <property type="entry name" value="SANT"/>
    <property type="match status" value="1"/>
</dbReference>
<evidence type="ECO:0000256" key="4">
    <source>
        <dbReference type="ARBA" id="ARBA00023015"/>
    </source>
</evidence>
<evidence type="ECO:0000256" key="7">
    <source>
        <dbReference type="PIRNR" id="PIRNR025024"/>
    </source>
</evidence>
<dbReference type="InterPro" id="IPR016827">
    <property type="entry name" value="Ada2/TADA2"/>
</dbReference>
<dbReference type="InterPro" id="IPR000433">
    <property type="entry name" value="Znf_ZZ"/>
</dbReference>
<dbReference type="Pfam" id="PF04433">
    <property type="entry name" value="SWIRM"/>
    <property type="match status" value="1"/>
</dbReference>
<protein>
    <recommendedName>
        <fullName evidence="7">Transcriptional adapter 2</fullName>
    </recommendedName>
</protein>
<keyword evidence="3" id="KW-0862">Zinc</keyword>
<dbReference type="EMBL" id="CAJVPJ010000817">
    <property type="protein sequence ID" value="CAG8558363.1"/>
    <property type="molecule type" value="Genomic_DNA"/>
</dbReference>
<dbReference type="GO" id="GO:0003713">
    <property type="term" value="F:transcription coactivator activity"/>
    <property type="evidence" value="ECO:0007669"/>
    <property type="project" value="InterPro"/>
</dbReference>
<dbReference type="GO" id="GO:0005634">
    <property type="term" value="C:nucleus"/>
    <property type="evidence" value="ECO:0007669"/>
    <property type="project" value="UniProtKB-SubCell"/>
</dbReference>
<keyword evidence="6 7" id="KW-0539">Nucleus</keyword>
<evidence type="ECO:0000256" key="2">
    <source>
        <dbReference type="ARBA" id="ARBA00022771"/>
    </source>
</evidence>
<dbReference type="PANTHER" id="PTHR12374">
    <property type="entry name" value="TRANSCRIPTIONAL ADAPTOR 2 ADA2 -RELATED"/>
    <property type="match status" value="1"/>
</dbReference>
<keyword evidence="4 7" id="KW-0805">Transcription regulation</keyword>
<dbReference type="InterPro" id="IPR007526">
    <property type="entry name" value="SWIRM"/>
</dbReference>
<evidence type="ECO:0000259" key="10">
    <source>
        <dbReference type="PROSITE" id="PS50135"/>
    </source>
</evidence>
<dbReference type="SUPFAM" id="SSF57850">
    <property type="entry name" value="RING/U-box"/>
    <property type="match status" value="1"/>
</dbReference>
<dbReference type="CDD" id="cd00167">
    <property type="entry name" value="SANT"/>
    <property type="match status" value="1"/>
</dbReference>
<evidence type="ECO:0000256" key="8">
    <source>
        <dbReference type="PROSITE-ProRule" id="PRU00228"/>
    </source>
</evidence>
<name>A0A9N9B7S4_9GLOM</name>
<dbReference type="PIRSF" id="PIRSF025024">
    <property type="entry name" value="Transcriptional_adaptor_2"/>
    <property type="match status" value="1"/>
</dbReference>
<evidence type="ECO:0000313" key="13">
    <source>
        <dbReference type="EMBL" id="CAG8558363.1"/>
    </source>
</evidence>
<dbReference type="InterPro" id="IPR041983">
    <property type="entry name" value="ADA2-like_ZZ"/>
</dbReference>